<feature type="transmembrane region" description="Helical" evidence="6">
    <location>
        <begin position="217"/>
        <end position="236"/>
    </location>
</feature>
<evidence type="ECO:0000256" key="3">
    <source>
        <dbReference type="ARBA" id="ARBA00022989"/>
    </source>
</evidence>
<evidence type="ECO:0000256" key="6">
    <source>
        <dbReference type="SAM" id="Phobius"/>
    </source>
</evidence>
<dbReference type="InterPro" id="IPR036259">
    <property type="entry name" value="MFS_trans_sf"/>
</dbReference>
<dbReference type="PROSITE" id="PS00216">
    <property type="entry name" value="SUGAR_TRANSPORT_1"/>
    <property type="match status" value="1"/>
</dbReference>
<evidence type="ECO:0000259" key="7">
    <source>
        <dbReference type="PROSITE" id="PS50850"/>
    </source>
</evidence>
<evidence type="ECO:0000256" key="1">
    <source>
        <dbReference type="ARBA" id="ARBA00004141"/>
    </source>
</evidence>
<keyword evidence="9" id="KW-1185">Reference proteome</keyword>
<feature type="transmembrane region" description="Helical" evidence="6">
    <location>
        <begin position="248"/>
        <end position="268"/>
    </location>
</feature>
<evidence type="ECO:0000256" key="5">
    <source>
        <dbReference type="SAM" id="MobiDB-lite"/>
    </source>
</evidence>
<evidence type="ECO:0000256" key="2">
    <source>
        <dbReference type="ARBA" id="ARBA00022692"/>
    </source>
</evidence>
<dbReference type="PROSITE" id="PS50850">
    <property type="entry name" value="MFS"/>
    <property type="match status" value="1"/>
</dbReference>
<feature type="transmembrane region" description="Helical" evidence="6">
    <location>
        <begin position="342"/>
        <end position="363"/>
    </location>
</feature>
<dbReference type="PANTHER" id="PTHR23502">
    <property type="entry name" value="MAJOR FACILITATOR SUPERFAMILY"/>
    <property type="match status" value="1"/>
</dbReference>
<dbReference type="PANTHER" id="PTHR23502:SF33">
    <property type="entry name" value="MAJOR FACILITATOR SUPERFAMILY (MFS) PROFILE DOMAIN-CONTAINING PROTEIN-RELATED"/>
    <property type="match status" value="1"/>
</dbReference>
<evidence type="ECO:0000313" key="9">
    <source>
        <dbReference type="Proteomes" id="UP001430848"/>
    </source>
</evidence>
<feature type="transmembrane region" description="Helical" evidence="6">
    <location>
        <begin position="180"/>
        <end position="197"/>
    </location>
</feature>
<organism evidence="8 9">
    <name type="scientific">Diaporthe eres</name>
    <name type="common">Phomopsis oblonga</name>
    <dbReference type="NCBI Taxonomy" id="83184"/>
    <lineage>
        <taxon>Eukaryota</taxon>
        <taxon>Fungi</taxon>
        <taxon>Dikarya</taxon>
        <taxon>Ascomycota</taxon>
        <taxon>Pezizomycotina</taxon>
        <taxon>Sordariomycetes</taxon>
        <taxon>Sordariomycetidae</taxon>
        <taxon>Diaporthales</taxon>
        <taxon>Diaporthaceae</taxon>
        <taxon>Diaporthe</taxon>
        <taxon>Diaporthe eres species complex</taxon>
    </lineage>
</organism>
<keyword evidence="4 6" id="KW-0472">Membrane</keyword>
<feature type="transmembrane region" description="Helical" evidence="6">
    <location>
        <begin position="584"/>
        <end position="607"/>
    </location>
</feature>
<dbReference type="InterPro" id="IPR011701">
    <property type="entry name" value="MFS"/>
</dbReference>
<dbReference type="Proteomes" id="UP001430848">
    <property type="component" value="Unassembled WGS sequence"/>
</dbReference>
<name>A0ABR1NPX6_DIAER</name>
<feature type="transmembrane region" description="Helical" evidence="6">
    <location>
        <begin position="526"/>
        <end position="545"/>
    </location>
</feature>
<proteinExistence type="predicted"/>
<dbReference type="SUPFAM" id="SSF103473">
    <property type="entry name" value="MFS general substrate transporter"/>
    <property type="match status" value="2"/>
</dbReference>
<dbReference type="InterPro" id="IPR005829">
    <property type="entry name" value="Sugar_transporter_CS"/>
</dbReference>
<dbReference type="Pfam" id="PF07690">
    <property type="entry name" value="MFS_1"/>
    <property type="match status" value="2"/>
</dbReference>
<feature type="transmembrane region" description="Helical" evidence="6">
    <location>
        <begin position="619"/>
        <end position="642"/>
    </location>
</feature>
<evidence type="ECO:0000313" key="8">
    <source>
        <dbReference type="EMBL" id="KAK7710526.1"/>
    </source>
</evidence>
<feature type="domain" description="Major facilitator superfamily (MFS) profile" evidence="7">
    <location>
        <begin position="182"/>
        <end position="646"/>
    </location>
</feature>
<dbReference type="EMBL" id="JAKNSF020000157">
    <property type="protein sequence ID" value="KAK7710526.1"/>
    <property type="molecule type" value="Genomic_DNA"/>
</dbReference>
<evidence type="ECO:0000256" key="4">
    <source>
        <dbReference type="ARBA" id="ARBA00023136"/>
    </source>
</evidence>
<sequence length="653" mass="71856">MEKHDDEAKAGNARPELGPEADDLSVSLTGSSVEIDEKRHQHEHAGEPGASDDRKIRPASDGLGDEAASAYSTDSSHSTERGEADPENEEIEETVPGRDLDRQLSRVRDIESLRRIESRGSIKSKVSRVFSVVSGRGRAKDGAGIRHDPLPQTNLDEGIVGWDGQDDPQMPLNFQPFRKWLLVGLLSTITLVTPFASSILSPGISSLMIEFGETQQIVGSMTVSIYLLGYVVGPMVMAPMSEIYGRRLVLTAANVFFCCWQIGCALAPDISTLIVFRFFSGVGGAGCLTLGGAVIGDLFRPEQRGFAMGIWTFGPLIGEHIPSLHSRLPEVLECNHKSEEMLTCAAIGPILGPLIGGFIAESIGWRWDFWIVLIVAVLITITIEVFNQETSHRIIIEKKVKRLKKETGRDDLRSCYDTTQGSKLSQKRILVNGLIRPLKMLVLSPIVLLLTIYISFTYGTLYLLFTTIPTVFQETYGFSTGLTGLVYLGLGTGTTLGWLVITLYSDKSVIKLAKANNGEFEPEMRLAMSIGFSWLLPITFFWYGWTAQYKVHWISPILSLIPYGCGIMGLFLPITTYLVDCYPMYAAAAIAANTELRSLVGALLPLAGPPMYETLGLGWGNSLLGFLCALMIPLPIVFYKFGKRLRKMEKLKL</sequence>
<dbReference type="InterPro" id="IPR020846">
    <property type="entry name" value="MFS_dom"/>
</dbReference>
<dbReference type="Gene3D" id="1.20.1250.20">
    <property type="entry name" value="MFS general substrate transporter like domains"/>
    <property type="match status" value="1"/>
</dbReference>
<feature type="transmembrane region" description="Helical" evidence="6">
    <location>
        <begin position="274"/>
        <end position="299"/>
    </location>
</feature>
<feature type="transmembrane region" description="Helical" evidence="6">
    <location>
        <begin position="551"/>
        <end position="572"/>
    </location>
</feature>
<feature type="region of interest" description="Disordered" evidence="5">
    <location>
        <begin position="1"/>
        <end position="102"/>
    </location>
</feature>
<keyword evidence="3 6" id="KW-1133">Transmembrane helix</keyword>
<feature type="transmembrane region" description="Helical" evidence="6">
    <location>
        <begin position="485"/>
        <end position="505"/>
    </location>
</feature>
<comment type="caution">
    <text evidence="8">The sequence shown here is derived from an EMBL/GenBank/DDBJ whole genome shotgun (WGS) entry which is preliminary data.</text>
</comment>
<comment type="subcellular location">
    <subcellularLocation>
        <location evidence="1">Membrane</location>
        <topology evidence="1">Multi-pass membrane protein</topology>
    </subcellularLocation>
</comment>
<protein>
    <recommendedName>
        <fullName evidence="7">Major facilitator superfamily (MFS) profile domain-containing protein</fullName>
    </recommendedName>
</protein>
<keyword evidence="2 6" id="KW-0812">Transmembrane</keyword>
<feature type="compositionally biased region" description="Basic and acidic residues" evidence="5">
    <location>
        <begin position="35"/>
        <end position="58"/>
    </location>
</feature>
<gene>
    <name evidence="8" type="ORF">SLS63_012956</name>
</gene>
<accession>A0ABR1NPX6</accession>
<reference evidence="8 9" key="1">
    <citation type="submission" date="2024-02" db="EMBL/GenBank/DDBJ databases">
        <title>De novo assembly and annotation of 12 fungi associated with fruit tree decline syndrome in Ontario, Canada.</title>
        <authorList>
            <person name="Sulman M."/>
            <person name="Ellouze W."/>
            <person name="Ilyukhin E."/>
        </authorList>
    </citation>
    <scope>NUCLEOTIDE SEQUENCE [LARGE SCALE GENOMIC DNA]</scope>
    <source>
        <strain evidence="8 9">M169</strain>
    </source>
</reference>
<feature type="transmembrane region" description="Helical" evidence="6">
    <location>
        <begin position="441"/>
        <end position="465"/>
    </location>
</feature>
<dbReference type="CDD" id="cd17323">
    <property type="entry name" value="MFS_Tpo1_MDR_like"/>
    <property type="match status" value="1"/>
</dbReference>
<feature type="transmembrane region" description="Helical" evidence="6">
    <location>
        <begin position="369"/>
        <end position="386"/>
    </location>
</feature>